<dbReference type="EMBL" id="MLCA01000019">
    <property type="protein sequence ID" value="MEE7494851.1"/>
    <property type="molecule type" value="Genomic_DNA"/>
</dbReference>
<sequence length="160" mass="18182">MPILTDRQRIELAVPACLLYTLASAEGVFVPAGPALKTQAAADVADLRENLRVACLEPFADLTPAKKQALLRRLNRIKRQVSYDWHERPALGVMLMLWCFLKDLVDREILVLWEGSAMDKAMRKLLPMFEHGFEEQREEMIACERASALLGKLQSEGLYR</sequence>
<dbReference type="RefSeq" id="WP_331304755.1">
    <property type="nucleotide sequence ID" value="NZ_MLCA01000019.1"/>
</dbReference>
<organism evidence="1 2">
    <name type="scientific">Methylobacterium oryzae</name>
    <dbReference type="NCBI Taxonomy" id="334852"/>
    <lineage>
        <taxon>Bacteria</taxon>
        <taxon>Pseudomonadati</taxon>
        <taxon>Pseudomonadota</taxon>
        <taxon>Alphaproteobacteria</taxon>
        <taxon>Hyphomicrobiales</taxon>
        <taxon>Methylobacteriaceae</taxon>
        <taxon>Methylobacterium</taxon>
    </lineage>
</organism>
<gene>
    <name evidence="1" type="ORF">MOTC310_32375</name>
</gene>
<keyword evidence="2" id="KW-1185">Reference proteome</keyword>
<dbReference type="Proteomes" id="UP001355206">
    <property type="component" value="Unassembled WGS sequence"/>
</dbReference>
<protein>
    <submittedName>
        <fullName evidence="1">Uncharacterized protein</fullName>
    </submittedName>
</protein>
<evidence type="ECO:0000313" key="1">
    <source>
        <dbReference type="EMBL" id="MEE7494851.1"/>
    </source>
</evidence>
<evidence type="ECO:0000313" key="2">
    <source>
        <dbReference type="Proteomes" id="UP001355206"/>
    </source>
</evidence>
<name>A0ABU7TZU9_9HYPH</name>
<reference evidence="1 2" key="1">
    <citation type="journal article" date="2012" name="Genet. Mol. Biol.">
        <title>Analysis of 16S rRNA and mxaF genes revealing insights into Methylobacterium niche-specific plant association.</title>
        <authorList>
            <person name="Dourado M.N."/>
            <person name="Andreote F.D."/>
            <person name="Dini-Andreote F."/>
            <person name="Conti R."/>
            <person name="Araujo J.M."/>
            <person name="Araujo W.L."/>
        </authorList>
    </citation>
    <scope>NUCLEOTIDE SEQUENCE [LARGE SCALE GENOMIC DNA]</scope>
    <source>
        <strain evidence="1 2">TC3-10</strain>
    </source>
</reference>
<proteinExistence type="predicted"/>
<accession>A0ABU7TZU9</accession>
<comment type="caution">
    <text evidence="1">The sequence shown here is derived from an EMBL/GenBank/DDBJ whole genome shotgun (WGS) entry which is preliminary data.</text>
</comment>